<evidence type="ECO:0000313" key="2">
    <source>
        <dbReference type="EMBL" id="GAA0758316.1"/>
    </source>
</evidence>
<reference evidence="2 3" key="1">
    <citation type="journal article" date="2019" name="Int. J. Syst. Evol. Microbiol.">
        <title>The Global Catalogue of Microorganisms (GCM) 10K type strain sequencing project: providing services to taxonomists for standard genome sequencing and annotation.</title>
        <authorList>
            <consortium name="The Broad Institute Genomics Platform"/>
            <consortium name="The Broad Institute Genome Sequencing Center for Infectious Disease"/>
            <person name="Wu L."/>
            <person name="Ma J."/>
        </authorList>
    </citation>
    <scope>NUCLEOTIDE SEQUENCE [LARGE SCALE GENOMIC DNA]</scope>
    <source>
        <strain evidence="2 3">JCM 15503</strain>
    </source>
</reference>
<protein>
    <recommendedName>
        <fullName evidence="4">DUF1800 domain-containing protein</fullName>
    </recommendedName>
</protein>
<accession>A0ABN1K8H6</accession>
<evidence type="ECO:0008006" key="4">
    <source>
        <dbReference type="Google" id="ProtNLM"/>
    </source>
</evidence>
<dbReference type="PANTHER" id="PTHR43737:SF1">
    <property type="entry name" value="DUF1501 DOMAIN-CONTAINING PROTEIN"/>
    <property type="match status" value="1"/>
</dbReference>
<gene>
    <name evidence="2" type="ORF">GCM10009107_38720</name>
</gene>
<proteinExistence type="predicted"/>
<dbReference type="Proteomes" id="UP001500279">
    <property type="component" value="Unassembled WGS sequence"/>
</dbReference>
<keyword evidence="3" id="KW-1185">Reference proteome</keyword>
<dbReference type="PROSITE" id="PS51257">
    <property type="entry name" value="PROKAR_LIPOPROTEIN"/>
    <property type="match status" value="1"/>
</dbReference>
<keyword evidence="1" id="KW-0732">Signal</keyword>
<evidence type="ECO:0000313" key="3">
    <source>
        <dbReference type="Proteomes" id="UP001500279"/>
    </source>
</evidence>
<name>A0ABN1K8H6_9BURK</name>
<comment type="caution">
    <text evidence="2">The sequence shown here is derived from an EMBL/GenBank/DDBJ whole genome shotgun (WGS) entry which is preliminary data.</text>
</comment>
<feature type="signal peptide" evidence="1">
    <location>
        <begin position="1"/>
        <end position="20"/>
    </location>
</feature>
<dbReference type="PANTHER" id="PTHR43737">
    <property type="entry name" value="BLL7424 PROTEIN"/>
    <property type="match status" value="1"/>
</dbReference>
<dbReference type="Pfam" id="PF08811">
    <property type="entry name" value="DUF1800"/>
    <property type="match status" value="1"/>
</dbReference>
<dbReference type="EMBL" id="BAAAEW010000025">
    <property type="protein sequence ID" value="GAA0758316.1"/>
    <property type="molecule type" value="Genomic_DNA"/>
</dbReference>
<evidence type="ECO:0000256" key="1">
    <source>
        <dbReference type="SAM" id="SignalP"/>
    </source>
</evidence>
<sequence length="590" mass="63515">MPWRRASAVLGAVAISWGLAGCGGSASEGSSNEAAAAEARRSALAVSQLTAPSQLDAVRFAQQATMGANEALITTLQSRGLPGWLKDQMALSSSRYTSGAANGDAIHKNVSEVSFCDQPAQSGNPNCWRDYYSTDPLIWDFYRNATGQTDQLRQRVALALHQILVVSGYEVSGTYGIRNYQNNFLTLAFGNYRDVLRKVVLSPVMGDYLDHVNNSPTAPNENFAREMLQLFSLGTCQLQKNGNYVGGKCQPVYDNDMVRNYAFALTGWTYPVGGSASWGCWPTGANCQYYGGDMVPAPALRNSSARTLLGGVAVPAGADAATALERVLDSVMGHANIGPFLAKQLIQQLVSSNPTPLYVQHVATAFNNGKFKYVDGDKTISFGAGVKGDLAATVAAVLLDPEARDTTVNPANGGKLRSPALFFTSALRVMNGFSDGASLSWWWGESLKQHMFNPPSVFSYYPPRYPVAGTSKLVGPEFGIHNANGALNRLNYLTYLFDWDGSTPDATIPNAIGTKIKVDAFLTSASDATALVDRMSLVMLGQPLAATPRQKVIDAVGWWTSQRDSQNWQSKRVRAAAYLIMASPDYQVAL</sequence>
<dbReference type="InterPro" id="IPR014917">
    <property type="entry name" value="DUF1800"/>
</dbReference>
<organism evidence="2 3">
    <name type="scientific">Ideonella azotifigens</name>
    <dbReference type="NCBI Taxonomy" id="513160"/>
    <lineage>
        <taxon>Bacteria</taxon>
        <taxon>Pseudomonadati</taxon>
        <taxon>Pseudomonadota</taxon>
        <taxon>Betaproteobacteria</taxon>
        <taxon>Burkholderiales</taxon>
        <taxon>Sphaerotilaceae</taxon>
        <taxon>Ideonella</taxon>
    </lineage>
</organism>
<feature type="chain" id="PRO_5045396727" description="DUF1800 domain-containing protein" evidence="1">
    <location>
        <begin position="21"/>
        <end position="590"/>
    </location>
</feature>